<evidence type="ECO:0000259" key="2">
    <source>
        <dbReference type="SMART" id="SM00014"/>
    </source>
</evidence>
<dbReference type="Gene3D" id="1.20.144.10">
    <property type="entry name" value="Phosphatidic acid phosphatase type 2/haloperoxidase"/>
    <property type="match status" value="1"/>
</dbReference>
<feature type="region of interest" description="Disordered" evidence="1">
    <location>
        <begin position="11"/>
        <end position="34"/>
    </location>
</feature>
<dbReference type="EMBL" id="WWCU01000018">
    <property type="protein sequence ID" value="MYN08973.1"/>
    <property type="molecule type" value="Genomic_DNA"/>
</dbReference>
<comment type="caution">
    <text evidence="3">The sequence shown here is derived from an EMBL/GenBank/DDBJ whole genome shotgun (WGS) entry which is preliminary data.</text>
</comment>
<evidence type="ECO:0000313" key="3">
    <source>
        <dbReference type="EMBL" id="MYN08973.1"/>
    </source>
</evidence>
<dbReference type="SMART" id="SM00014">
    <property type="entry name" value="acidPPc"/>
    <property type="match status" value="1"/>
</dbReference>
<dbReference type="RefSeq" id="WP_161073282.1">
    <property type="nucleotide sequence ID" value="NZ_CP086370.1"/>
</dbReference>
<keyword evidence="4" id="KW-1185">Reference proteome</keyword>
<feature type="compositionally biased region" description="Basic and acidic residues" evidence="1">
    <location>
        <begin position="18"/>
        <end position="27"/>
    </location>
</feature>
<reference evidence="3 4" key="1">
    <citation type="submission" date="2019-12" db="EMBL/GenBank/DDBJ databases">
        <title>Novel species isolated from a subtropical stream in China.</title>
        <authorList>
            <person name="Lu H."/>
        </authorList>
    </citation>
    <scope>NUCLEOTIDE SEQUENCE [LARGE SCALE GENOMIC DNA]</scope>
    <source>
        <strain evidence="3 4">FT127W</strain>
    </source>
</reference>
<name>A0A7X4HD37_9BURK</name>
<feature type="domain" description="Phosphatidic acid phosphatase type 2/haloperoxidase" evidence="2">
    <location>
        <begin position="1"/>
        <end position="101"/>
    </location>
</feature>
<dbReference type="Pfam" id="PF01569">
    <property type="entry name" value="PAP2"/>
    <property type="match status" value="1"/>
</dbReference>
<dbReference type="InterPro" id="IPR036938">
    <property type="entry name" value="PAP2/HPO_sf"/>
</dbReference>
<dbReference type="PANTHER" id="PTHR14969">
    <property type="entry name" value="SPHINGOSINE-1-PHOSPHATE PHOSPHOHYDROLASE"/>
    <property type="match status" value="1"/>
</dbReference>
<dbReference type="InterPro" id="IPR000326">
    <property type="entry name" value="PAP2/HPO"/>
</dbReference>
<protein>
    <submittedName>
        <fullName evidence="3">Phosphatase PAP2 family protein</fullName>
    </submittedName>
</protein>
<dbReference type="SUPFAM" id="SSF48317">
    <property type="entry name" value="Acid phosphatase/Vanadium-dependent haloperoxidase"/>
    <property type="match status" value="1"/>
</dbReference>
<proteinExistence type="predicted"/>
<evidence type="ECO:0000313" key="4">
    <source>
        <dbReference type="Proteomes" id="UP000450676"/>
    </source>
</evidence>
<gene>
    <name evidence="3" type="ORF">GTP77_16730</name>
</gene>
<organism evidence="3 4">
    <name type="scientific">Pseudoduganella aquatica</name>
    <dbReference type="NCBI Taxonomy" id="2660641"/>
    <lineage>
        <taxon>Bacteria</taxon>
        <taxon>Pseudomonadati</taxon>
        <taxon>Pseudomonadota</taxon>
        <taxon>Betaproteobacteria</taxon>
        <taxon>Burkholderiales</taxon>
        <taxon>Oxalobacteraceae</taxon>
        <taxon>Telluria group</taxon>
        <taxon>Pseudoduganella</taxon>
    </lineage>
</organism>
<dbReference type="AlphaFoldDB" id="A0A7X4HD37"/>
<dbReference type="PANTHER" id="PTHR14969:SF13">
    <property type="entry name" value="AT30094P"/>
    <property type="match status" value="1"/>
</dbReference>
<accession>A0A7X4HD37</accession>
<sequence length="123" mass="13252">MVGNAATEVLKRATGRLRPSETDDPNRWHAGGKSFPSGHVTTAAALVTPFILEYKDDHPAVWLMAALPVYEMVSRVKTRSHWQTDVLAGAAVGAASGYLAQRKGPFVLRAMPGGVFVGFGKRF</sequence>
<dbReference type="Proteomes" id="UP000450676">
    <property type="component" value="Unassembled WGS sequence"/>
</dbReference>
<evidence type="ECO:0000256" key="1">
    <source>
        <dbReference type="SAM" id="MobiDB-lite"/>
    </source>
</evidence>